<keyword evidence="2" id="KW-1185">Reference proteome</keyword>
<proteinExistence type="predicted"/>
<gene>
    <name evidence="1" type="primary">Acey_s0452.g1704</name>
    <name evidence="1" type="ORF">Y032_0452g1704</name>
</gene>
<evidence type="ECO:0000313" key="1">
    <source>
        <dbReference type="EMBL" id="EYC44737.1"/>
    </source>
</evidence>
<sequence length="114" mass="12794">MLMRTSDASTSAMAAYLYVKQGNHKELLVAKSKLPSIKGVHTIPKLEMNALTIDRRLTLTTYEELKKTVSVDALYLLSDSDTVLNWLKNDDPTKVTGVLVSNRVKEIKRIAVKF</sequence>
<dbReference type="AlphaFoldDB" id="A0A016WZP0"/>
<comment type="caution">
    <text evidence="1">The sequence shown here is derived from an EMBL/GenBank/DDBJ whole genome shotgun (WGS) entry which is preliminary data.</text>
</comment>
<dbReference type="Proteomes" id="UP000024635">
    <property type="component" value="Unassembled WGS sequence"/>
</dbReference>
<protein>
    <submittedName>
        <fullName evidence="1">Uncharacterized protein</fullName>
    </submittedName>
</protein>
<dbReference type="OrthoDB" id="5872779at2759"/>
<dbReference type="PANTHER" id="PTHR47331">
    <property type="entry name" value="PHD-TYPE DOMAIN-CONTAINING PROTEIN"/>
    <property type="match status" value="1"/>
</dbReference>
<dbReference type="Pfam" id="PF05380">
    <property type="entry name" value="Peptidase_A17"/>
    <property type="match status" value="1"/>
</dbReference>
<organism evidence="1 2">
    <name type="scientific">Ancylostoma ceylanicum</name>
    <dbReference type="NCBI Taxonomy" id="53326"/>
    <lineage>
        <taxon>Eukaryota</taxon>
        <taxon>Metazoa</taxon>
        <taxon>Ecdysozoa</taxon>
        <taxon>Nematoda</taxon>
        <taxon>Chromadorea</taxon>
        <taxon>Rhabditida</taxon>
        <taxon>Rhabditina</taxon>
        <taxon>Rhabditomorpha</taxon>
        <taxon>Strongyloidea</taxon>
        <taxon>Ancylostomatidae</taxon>
        <taxon>Ancylostomatinae</taxon>
        <taxon>Ancylostoma</taxon>
    </lineage>
</organism>
<reference evidence="2" key="1">
    <citation type="journal article" date="2015" name="Nat. Genet.">
        <title>The genome and transcriptome of the zoonotic hookworm Ancylostoma ceylanicum identify infection-specific gene families.</title>
        <authorList>
            <person name="Schwarz E.M."/>
            <person name="Hu Y."/>
            <person name="Antoshechkin I."/>
            <person name="Miller M.M."/>
            <person name="Sternberg P.W."/>
            <person name="Aroian R.V."/>
        </authorList>
    </citation>
    <scope>NUCLEOTIDE SEQUENCE</scope>
    <source>
        <strain evidence="2">HY135</strain>
    </source>
</reference>
<accession>A0A016WZP0</accession>
<dbReference type="PANTHER" id="PTHR47331:SF5">
    <property type="entry name" value="RIBONUCLEASE H"/>
    <property type="match status" value="1"/>
</dbReference>
<dbReference type="EMBL" id="JARK01000052">
    <property type="protein sequence ID" value="EYC44737.1"/>
    <property type="molecule type" value="Genomic_DNA"/>
</dbReference>
<name>A0A016WZP0_9BILA</name>
<evidence type="ECO:0000313" key="2">
    <source>
        <dbReference type="Proteomes" id="UP000024635"/>
    </source>
</evidence>
<dbReference type="InterPro" id="IPR008042">
    <property type="entry name" value="Retrotrans_Pao"/>
</dbReference>